<name>A0ABV7J6Q2_9RHOB</name>
<evidence type="ECO:0000256" key="1">
    <source>
        <dbReference type="SAM" id="Phobius"/>
    </source>
</evidence>
<organism evidence="2 3">
    <name type="scientific">Cypionkella sinensis</name>
    <dbReference type="NCBI Taxonomy" id="1756043"/>
    <lineage>
        <taxon>Bacteria</taxon>
        <taxon>Pseudomonadati</taxon>
        <taxon>Pseudomonadota</taxon>
        <taxon>Alphaproteobacteria</taxon>
        <taxon>Rhodobacterales</taxon>
        <taxon>Paracoccaceae</taxon>
        <taxon>Cypionkella</taxon>
    </lineage>
</organism>
<dbReference type="Proteomes" id="UP001595547">
    <property type="component" value="Unassembled WGS sequence"/>
</dbReference>
<keyword evidence="1" id="KW-0472">Membrane</keyword>
<evidence type="ECO:0000313" key="2">
    <source>
        <dbReference type="EMBL" id="MFC3182604.1"/>
    </source>
</evidence>
<accession>A0ABV7J6Q2</accession>
<sequence>MTQLPAVRAPANDTEIAELARAYKRANGPLMTLVNKIGGGLEKQAALLPDALRGQIEQVVIRALTAAHGVAGLADQGPRMGGRASTLAAMATGAAGGAGGLVTAIAELPVTVTLMLHTIRAEAIRAGFDPSEPGIRAACLEVFAAGTPLAGDDGVNAAFFSARMTLTGPAIQKLIATVAPKLAATMGQKLAAQAVPVLGAVSGAALNAAFLSYYREMARIRFALMRLAETQGGEAVVAAFARAIEPPKISKV</sequence>
<keyword evidence="1" id="KW-0812">Transmembrane</keyword>
<dbReference type="PANTHER" id="PTHR41260">
    <property type="entry name" value="PROTEIN ECSC"/>
    <property type="match status" value="1"/>
</dbReference>
<keyword evidence="3" id="KW-1185">Reference proteome</keyword>
<comment type="caution">
    <text evidence="2">The sequence shown here is derived from an EMBL/GenBank/DDBJ whole genome shotgun (WGS) entry which is preliminary data.</text>
</comment>
<protein>
    <submittedName>
        <fullName evidence="2">EcsC family protein</fullName>
    </submittedName>
</protein>
<gene>
    <name evidence="2" type="ORF">ACFOGH_16525</name>
</gene>
<dbReference type="EMBL" id="JBHRTO010000002">
    <property type="protein sequence ID" value="MFC3182604.1"/>
    <property type="molecule type" value="Genomic_DNA"/>
</dbReference>
<reference evidence="3" key="1">
    <citation type="journal article" date="2019" name="Int. J. Syst. Evol. Microbiol.">
        <title>The Global Catalogue of Microorganisms (GCM) 10K type strain sequencing project: providing services to taxonomists for standard genome sequencing and annotation.</title>
        <authorList>
            <consortium name="The Broad Institute Genomics Platform"/>
            <consortium name="The Broad Institute Genome Sequencing Center for Infectious Disease"/>
            <person name="Wu L."/>
            <person name="Ma J."/>
        </authorList>
    </citation>
    <scope>NUCLEOTIDE SEQUENCE [LARGE SCALE GENOMIC DNA]</scope>
    <source>
        <strain evidence="3">KCTC 52039</strain>
    </source>
</reference>
<feature type="transmembrane region" description="Helical" evidence="1">
    <location>
        <begin position="190"/>
        <end position="214"/>
    </location>
</feature>
<dbReference type="PANTHER" id="PTHR41260:SF1">
    <property type="entry name" value="PROTEIN ECSC"/>
    <property type="match status" value="1"/>
</dbReference>
<evidence type="ECO:0000313" key="3">
    <source>
        <dbReference type="Proteomes" id="UP001595547"/>
    </source>
</evidence>
<dbReference type="RefSeq" id="WP_380074263.1">
    <property type="nucleotide sequence ID" value="NZ_JBHRTO010000002.1"/>
</dbReference>
<proteinExistence type="predicted"/>
<keyword evidence="1" id="KW-1133">Transmembrane helix</keyword>
<dbReference type="Pfam" id="PF12787">
    <property type="entry name" value="EcsC"/>
    <property type="match status" value="1"/>
</dbReference>
<dbReference type="InterPro" id="IPR024787">
    <property type="entry name" value="EcsC"/>
</dbReference>